<proteinExistence type="predicted"/>
<sequence>MAAIVVMQVVLMVLPLIGLLEVLVLDQGVVMAVKLGVMLVLATVVVMNHQVQATAQVDSMVAGEAMVAVLVDTTHMEDRKRCSAGPF</sequence>
<dbReference type="EMBL" id="AMZH03002751">
    <property type="protein sequence ID" value="RRT74519.1"/>
    <property type="molecule type" value="Genomic_DNA"/>
</dbReference>
<evidence type="ECO:0000313" key="2">
    <source>
        <dbReference type="Proteomes" id="UP000287651"/>
    </source>
</evidence>
<dbReference type="AlphaFoldDB" id="A0A444DJ07"/>
<gene>
    <name evidence="1" type="ORF">B296_00002252</name>
</gene>
<comment type="caution">
    <text evidence="1">The sequence shown here is derived from an EMBL/GenBank/DDBJ whole genome shotgun (WGS) entry which is preliminary data.</text>
</comment>
<accession>A0A444DJ07</accession>
<protein>
    <submittedName>
        <fullName evidence="1">Uncharacterized protein</fullName>
    </submittedName>
</protein>
<evidence type="ECO:0000313" key="1">
    <source>
        <dbReference type="EMBL" id="RRT74519.1"/>
    </source>
</evidence>
<reference evidence="1 2" key="1">
    <citation type="journal article" date="2014" name="Agronomy (Basel)">
        <title>A Draft Genome Sequence for Ensete ventricosum, the Drought-Tolerant Tree Against Hunger.</title>
        <authorList>
            <person name="Harrison J."/>
            <person name="Moore K.A."/>
            <person name="Paszkiewicz K."/>
            <person name="Jones T."/>
            <person name="Grant M."/>
            <person name="Ambacheew D."/>
            <person name="Muzemil S."/>
            <person name="Studholme D.J."/>
        </authorList>
    </citation>
    <scope>NUCLEOTIDE SEQUENCE [LARGE SCALE GENOMIC DNA]</scope>
</reference>
<name>A0A444DJ07_ENSVE</name>
<organism evidence="1 2">
    <name type="scientific">Ensete ventricosum</name>
    <name type="common">Abyssinian banana</name>
    <name type="synonym">Musa ensete</name>
    <dbReference type="NCBI Taxonomy" id="4639"/>
    <lineage>
        <taxon>Eukaryota</taxon>
        <taxon>Viridiplantae</taxon>
        <taxon>Streptophyta</taxon>
        <taxon>Embryophyta</taxon>
        <taxon>Tracheophyta</taxon>
        <taxon>Spermatophyta</taxon>
        <taxon>Magnoliopsida</taxon>
        <taxon>Liliopsida</taxon>
        <taxon>Zingiberales</taxon>
        <taxon>Musaceae</taxon>
        <taxon>Ensete</taxon>
    </lineage>
</organism>
<dbReference type="Proteomes" id="UP000287651">
    <property type="component" value="Unassembled WGS sequence"/>
</dbReference>